<keyword evidence="3" id="KW-1185">Reference proteome</keyword>
<feature type="region of interest" description="Disordered" evidence="1">
    <location>
        <begin position="1"/>
        <end position="21"/>
    </location>
</feature>
<evidence type="ECO:0000256" key="1">
    <source>
        <dbReference type="SAM" id="MobiDB-lite"/>
    </source>
</evidence>
<name>A0ABR2Q925_9ROSI</name>
<evidence type="ECO:0000313" key="3">
    <source>
        <dbReference type="Proteomes" id="UP001396334"/>
    </source>
</evidence>
<gene>
    <name evidence="2" type="ORF">V6N11_020513</name>
</gene>
<organism evidence="2 3">
    <name type="scientific">Hibiscus sabdariffa</name>
    <name type="common">roselle</name>
    <dbReference type="NCBI Taxonomy" id="183260"/>
    <lineage>
        <taxon>Eukaryota</taxon>
        <taxon>Viridiplantae</taxon>
        <taxon>Streptophyta</taxon>
        <taxon>Embryophyta</taxon>
        <taxon>Tracheophyta</taxon>
        <taxon>Spermatophyta</taxon>
        <taxon>Magnoliopsida</taxon>
        <taxon>eudicotyledons</taxon>
        <taxon>Gunneridae</taxon>
        <taxon>Pentapetalae</taxon>
        <taxon>rosids</taxon>
        <taxon>malvids</taxon>
        <taxon>Malvales</taxon>
        <taxon>Malvaceae</taxon>
        <taxon>Malvoideae</taxon>
        <taxon>Hibiscus</taxon>
    </lineage>
</organism>
<accession>A0ABR2Q925</accession>
<protein>
    <submittedName>
        <fullName evidence="2">Uncharacterized protein</fullName>
    </submittedName>
</protein>
<proteinExistence type="predicted"/>
<dbReference type="Proteomes" id="UP001396334">
    <property type="component" value="Unassembled WGS sequence"/>
</dbReference>
<dbReference type="EMBL" id="JBBPBN010000043">
    <property type="protein sequence ID" value="KAK8997021.1"/>
    <property type="molecule type" value="Genomic_DNA"/>
</dbReference>
<evidence type="ECO:0000313" key="2">
    <source>
        <dbReference type="EMBL" id="KAK8997021.1"/>
    </source>
</evidence>
<reference evidence="2 3" key="1">
    <citation type="journal article" date="2024" name="G3 (Bethesda)">
        <title>Genome assembly of Hibiscus sabdariffa L. provides insights into metabolisms of medicinal natural products.</title>
        <authorList>
            <person name="Kim T."/>
        </authorList>
    </citation>
    <scope>NUCLEOTIDE SEQUENCE [LARGE SCALE GENOMIC DNA]</scope>
    <source>
        <strain evidence="2">TK-2024</strain>
        <tissue evidence="2">Old leaves</tissue>
    </source>
</reference>
<sequence length="77" mass="8480">MTNPVQSKSPHFHGLSSPSRRVPFTCNVCSQRTTGAIKPYAYTNGTEFLLLVDNLNLFHGIKCYVNPDFANGDGSVF</sequence>
<comment type="caution">
    <text evidence="2">The sequence shown here is derived from an EMBL/GenBank/DDBJ whole genome shotgun (WGS) entry which is preliminary data.</text>
</comment>